<dbReference type="PROSITE" id="PS51257">
    <property type="entry name" value="PROKAR_LIPOPROTEIN"/>
    <property type="match status" value="1"/>
</dbReference>
<feature type="chain" id="PRO_5046533985" description="Lipoprotein" evidence="2">
    <location>
        <begin position="25"/>
        <end position="228"/>
    </location>
</feature>
<comment type="caution">
    <text evidence="3">The sequence shown here is derived from an EMBL/GenBank/DDBJ whole genome shotgun (WGS) entry which is preliminary data.</text>
</comment>
<keyword evidence="2" id="KW-0732">Signal</keyword>
<keyword evidence="4" id="KW-1185">Reference proteome</keyword>
<evidence type="ECO:0008006" key="5">
    <source>
        <dbReference type="Google" id="ProtNLM"/>
    </source>
</evidence>
<reference evidence="4" key="1">
    <citation type="journal article" date="2019" name="Int. J. Syst. Evol. Microbiol.">
        <title>The Global Catalogue of Microorganisms (GCM) 10K type strain sequencing project: providing services to taxonomists for standard genome sequencing and annotation.</title>
        <authorList>
            <consortium name="The Broad Institute Genomics Platform"/>
            <consortium name="The Broad Institute Genome Sequencing Center for Infectious Disease"/>
            <person name="Wu L."/>
            <person name="Ma J."/>
        </authorList>
    </citation>
    <scope>NUCLEOTIDE SEQUENCE [LARGE SCALE GENOMIC DNA]</scope>
    <source>
        <strain evidence="4">JCM 6307</strain>
    </source>
</reference>
<gene>
    <name evidence="3" type="ORF">GCM10010406_49560</name>
</gene>
<evidence type="ECO:0000256" key="1">
    <source>
        <dbReference type="SAM" id="MobiDB-lite"/>
    </source>
</evidence>
<feature type="signal peptide" evidence="2">
    <location>
        <begin position="1"/>
        <end position="24"/>
    </location>
</feature>
<protein>
    <recommendedName>
        <fullName evidence="5">Lipoprotein</fullName>
    </recommendedName>
</protein>
<accession>A0ABP6A5F4</accession>
<dbReference type="Proteomes" id="UP001501358">
    <property type="component" value="Unassembled WGS sequence"/>
</dbReference>
<sequence>MFRTRAATACRTLAVAALTAAVLAGCRSGDDAAPSPDGPATPATAPAAPSAAPAAPSAAASPAPTAPAATAAPAGGRRLVDAGEAGGLKKLTGPGALSDVPVDPGEMADGMNLVAGNFAAPGSGDGEPVLFEGVDNVPEDTVKRREHLFRGMLDHVRWDFELGVPEAQPVDAGPLGGSVECLLASLAEDGNVVCGWADEGTAAVALFPDSTTAEAAERFVAMRADLER</sequence>
<dbReference type="RefSeq" id="WP_344385557.1">
    <property type="nucleotide sequence ID" value="NZ_BAAATA010000041.1"/>
</dbReference>
<evidence type="ECO:0000256" key="2">
    <source>
        <dbReference type="SAM" id="SignalP"/>
    </source>
</evidence>
<proteinExistence type="predicted"/>
<evidence type="ECO:0000313" key="3">
    <source>
        <dbReference type="EMBL" id="GAA2507046.1"/>
    </source>
</evidence>
<name>A0ABP6A5F4_9ACTN</name>
<evidence type="ECO:0000313" key="4">
    <source>
        <dbReference type="Proteomes" id="UP001501358"/>
    </source>
</evidence>
<feature type="region of interest" description="Disordered" evidence="1">
    <location>
        <begin position="29"/>
        <end position="74"/>
    </location>
</feature>
<dbReference type="EMBL" id="BAAATA010000041">
    <property type="protein sequence ID" value="GAA2507046.1"/>
    <property type="molecule type" value="Genomic_DNA"/>
</dbReference>
<feature type="compositionally biased region" description="Low complexity" evidence="1">
    <location>
        <begin position="31"/>
        <end position="74"/>
    </location>
</feature>
<organism evidence="3 4">
    <name type="scientific">Streptomyces thermolineatus</name>
    <dbReference type="NCBI Taxonomy" id="44033"/>
    <lineage>
        <taxon>Bacteria</taxon>
        <taxon>Bacillati</taxon>
        <taxon>Actinomycetota</taxon>
        <taxon>Actinomycetes</taxon>
        <taxon>Kitasatosporales</taxon>
        <taxon>Streptomycetaceae</taxon>
        <taxon>Streptomyces</taxon>
    </lineage>
</organism>